<dbReference type="PRINTS" id="PR00035">
    <property type="entry name" value="HTHGNTR"/>
</dbReference>
<dbReference type="PANTHER" id="PTHR43537">
    <property type="entry name" value="TRANSCRIPTIONAL REGULATOR, GNTR FAMILY"/>
    <property type="match status" value="1"/>
</dbReference>
<keyword evidence="7" id="KW-1185">Reference proteome</keyword>
<evidence type="ECO:0000256" key="3">
    <source>
        <dbReference type="ARBA" id="ARBA00023163"/>
    </source>
</evidence>
<dbReference type="InterPro" id="IPR008920">
    <property type="entry name" value="TF_FadR/GntR_C"/>
</dbReference>
<organism evidence="6 7">
    <name type="scientific">Dongia rigui</name>
    <dbReference type="NCBI Taxonomy" id="940149"/>
    <lineage>
        <taxon>Bacteria</taxon>
        <taxon>Pseudomonadati</taxon>
        <taxon>Pseudomonadota</taxon>
        <taxon>Alphaproteobacteria</taxon>
        <taxon>Rhodospirillales</taxon>
        <taxon>Dongiaceae</taxon>
        <taxon>Dongia</taxon>
    </lineage>
</organism>
<dbReference type="EMBL" id="JAXCLX010000002">
    <property type="protein sequence ID" value="MDY0872881.1"/>
    <property type="molecule type" value="Genomic_DNA"/>
</dbReference>
<protein>
    <submittedName>
        <fullName evidence="6">FadR/GntR family transcriptional regulator</fullName>
    </submittedName>
</protein>
<dbReference type="RefSeq" id="WP_320501352.1">
    <property type="nucleotide sequence ID" value="NZ_JAXCLX010000002.1"/>
</dbReference>
<evidence type="ECO:0000313" key="6">
    <source>
        <dbReference type="EMBL" id="MDY0872881.1"/>
    </source>
</evidence>
<dbReference type="CDD" id="cd07377">
    <property type="entry name" value="WHTH_GntR"/>
    <property type="match status" value="1"/>
</dbReference>
<dbReference type="InterPro" id="IPR000524">
    <property type="entry name" value="Tscrpt_reg_HTH_GntR"/>
</dbReference>
<dbReference type="PANTHER" id="PTHR43537:SF5">
    <property type="entry name" value="UXU OPERON TRANSCRIPTIONAL REGULATOR"/>
    <property type="match status" value="1"/>
</dbReference>
<gene>
    <name evidence="6" type="ORF">SMD31_13145</name>
</gene>
<dbReference type="InterPro" id="IPR011711">
    <property type="entry name" value="GntR_C"/>
</dbReference>
<keyword evidence="1" id="KW-0805">Transcription regulation</keyword>
<dbReference type="InterPro" id="IPR036388">
    <property type="entry name" value="WH-like_DNA-bd_sf"/>
</dbReference>
<comment type="caution">
    <text evidence="6">The sequence shown here is derived from an EMBL/GenBank/DDBJ whole genome shotgun (WGS) entry which is preliminary data.</text>
</comment>
<keyword evidence="2" id="KW-0238">DNA-binding</keyword>
<evidence type="ECO:0000313" key="7">
    <source>
        <dbReference type="Proteomes" id="UP001271769"/>
    </source>
</evidence>
<dbReference type="PROSITE" id="PS50949">
    <property type="entry name" value="HTH_GNTR"/>
    <property type="match status" value="1"/>
</dbReference>
<evidence type="ECO:0000259" key="5">
    <source>
        <dbReference type="PROSITE" id="PS50949"/>
    </source>
</evidence>
<feature type="region of interest" description="Disordered" evidence="4">
    <location>
        <begin position="1"/>
        <end position="25"/>
    </location>
</feature>
<dbReference type="SUPFAM" id="SSF48008">
    <property type="entry name" value="GntR ligand-binding domain-like"/>
    <property type="match status" value="1"/>
</dbReference>
<dbReference type="Pfam" id="PF00392">
    <property type="entry name" value="GntR"/>
    <property type="match status" value="1"/>
</dbReference>
<feature type="domain" description="HTH gntR-type" evidence="5">
    <location>
        <begin position="31"/>
        <end position="99"/>
    </location>
</feature>
<dbReference type="Pfam" id="PF07729">
    <property type="entry name" value="FCD"/>
    <property type="match status" value="1"/>
</dbReference>
<evidence type="ECO:0000256" key="4">
    <source>
        <dbReference type="SAM" id="MobiDB-lite"/>
    </source>
</evidence>
<proteinExistence type="predicted"/>
<sequence>MGRIGTPAKDAAGSGAGRSATDGSLLPVDGNRGSVWIAGQLRQAIVAGTYKHGEKLPAERHLADAFEASRTTVRLALDQLEQERLVTRRVGSGTFVNHRPVSDLDNIADSTSPLELIEARLGLEPHMTRLAVLNATNRDLEKMTEAIEKAEAAGDDPEIWTEWDTQFHLLLAEAAHNRLVLWLYQHINEIRSHDQWASMRDKVLTPARIAEYNRQHRALLGAIASRDVEGAAAMVTSHLHFARRQLMGIEGA</sequence>
<dbReference type="InterPro" id="IPR036390">
    <property type="entry name" value="WH_DNA-bd_sf"/>
</dbReference>
<name>A0ABU5E244_9PROT</name>
<reference evidence="6 7" key="1">
    <citation type="journal article" date="2013" name="Antonie Van Leeuwenhoek">
        <title>Dongia rigui sp. nov., isolated from freshwater of a large wetland in Korea.</title>
        <authorList>
            <person name="Baik K.S."/>
            <person name="Hwang Y.M."/>
            <person name="Choi J.S."/>
            <person name="Kwon J."/>
            <person name="Seong C.N."/>
        </authorList>
    </citation>
    <scope>NUCLEOTIDE SEQUENCE [LARGE SCALE GENOMIC DNA]</scope>
    <source>
        <strain evidence="6 7">04SU4-P</strain>
    </source>
</reference>
<dbReference type="Proteomes" id="UP001271769">
    <property type="component" value="Unassembled WGS sequence"/>
</dbReference>
<dbReference type="SMART" id="SM00345">
    <property type="entry name" value="HTH_GNTR"/>
    <property type="match status" value="1"/>
</dbReference>
<evidence type="ECO:0000256" key="1">
    <source>
        <dbReference type="ARBA" id="ARBA00023015"/>
    </source>
</evidence>
<accession>A0ABU5E244</accession>
<dbReference type="Gene3D" id="1.10.10.10">
    <property type="entry name" value="Winged helix-like DNA-binding domain superfamily/Winged helix DNA-binding domain"/>
    <property type="match status" value="1"/>
</dbReference>
<keyword evidence="3" id="KW-0804">Transcription</keyword>
<dbReference type="SUPFAM" id="SSF46785">
    <property type="entry name" value="Winged helix' DNA-binding domain"/>
    <property type="match status" value="1"/>
</dbReference>
<evidence type="ECO:0000256" key="2">
    <source>
        <dbReference type="ARBA" id="ARBA00023125"/>
    </source>
</evidence>
<dbReference type="SMART" id="SM00895">
    <property type="entry name" value="FCD"/>
    <property type="match status" value="1"/>
</dbReference>
<dbReference type="Gene3D" id="1.20.120.530">
    <property type="entry name" value="GntR ligand-binding domain-like"/>
    <property type="match status" value="1"/>
</dbReference>